<evidence type="ECO:0000256" key="3">
    <source>
        <dbReference type="ARBA" id="ARBA00022679"/>
    </source>
</evidence>
<dbReference type="InterPro" id="IPR002905">
    <property type="entry name" value="Trm1"/>
</dbReference>
<evidence type="ECO:0000256" key="9">
    <source>
        <dbReference type="PROSITE-ProRule" id="PRU00958"/>
    </source>
</evidence>
<dbReference type="GO" id="GO:0046872">
    <property type="term" value="F:metal ion binding"/>
    <property type="evidence" value="ECO:0007669"/>
    <property type="project" value="UniProtKB-KW"/>
</dbReference>
<feature type="binding site" evidence="8">
    <location>
        <position position="248"/>
    </location>
    <ligand>
        <name>Zn(2+)</name>
        <dbReference type="ChEBI" id="CHEBI:29105"/>
    </ligand>
</feature>
<dbReference type="FunFam" id="3.40.50.150:FF:000272">
    <property type="entry name" value="tRNA (guanine(26)-N(2))-dimethyltransferase"/>
    <property type="match status" value="1"/>
</dbReference>
<keyword evidence="4 8" id="KW-0949">S-adenosyl-L-methionine</keyword>
<dbReference type="InterPro" id="IPR029063">
    <property type="entry name" value="SAM-dependent_MTases_sf"/>
</dbReference>
<organism evidence="10 11">
    <name type="scientific">Methanobacterium spitsbergense</name>
    <dbReference type="NCBI Taxonomy" id="2874285"/>
    <lineage>
        <taxon>Archaea</taxon>
        <taxon>Methanobacteriati</taxon>
        <taxon>Methanobacteriota</taxon>
        <taxon>Methanomada group</taxon>
        <taxon>Methanobacteria</taxon>
        <taxon>Methanobacteriales</taxon>
        <taxon>Methanobacteriaceae</taxon>
        <taxon>Methanobacterium</taxon>
    </lineage>
</organism>
<dbReference type="InterPro" id="IPR042296">
    <property type="entry name" value="tRNA_met_Trm1_C"/>
</dbReference>
<evidence type="ECO:0000256" key="2">
    <source>
        <dbReference type="ARBA" id="ARBA00022603"/>
    </source>
</evidence>
<dbReference type="SUPFAM" id="SSF53335">
    <property type="entry name" value="S-adenosyl-L-methionine-dependent methyltransferases"/>
    <property type="match status" value="1"/>
</dbReference>
<feature type="binding site" evidence="8">
    <location>
        <position position="37"/>
    </location>
    <ligand>
        <name>S-adenosyl-L-methionine</name>
        <dbReference type="ChEBI" id="CHEBI:59789"/>
    </ligand>
</feature>
<keyword evidence="11" id="KW-1185">Reference proteome</keyword>
<dbReference type="GO" id="GO:0002940">
    <property type="term" value="P:tRNA N2-guanine methylation"/>
    <property type="evidence" value="ECO:0007669"/>
    <property type="project" value="TreeGrafter"/>
</dbReference>
<dbReference type="Gene3D" id="3.40.50.150">
    <property type="entry name" value="Vaccinia Virus protein VP39"/>
    <property type="match status" value="1"/>
</dbReference>
<dbReference type="PANTHER" id="PTHR10631:SF3">
    <property type="entry name" value="TRNA (GUANINE(26)-N(2))-DIMETHYLTRANSFERASE"/>
    <property type="match status" value="1"/>
</dbReference>
<feature type="binding site" evidence="8">
    <location>
        <position position="245"/>
    </location>
    <ligand>
        <name>Zn(2+)</name>
        <dbReference type="ChEBI" id="CHEBI:29105"/>
    </ligand>
</feature>
<feature type="binding site" evidence="8">
    <location>
        <position position="268"/>
    </location>
    <ligand>
        <name>Zn(2+)</name>
        <dbReference type="ChEBI" id="CHEBI:29105"/>
    </ligand>
</feature>
<dbReference type="EC" id="2.1.1.216" evidence="7 8"/>
<protein>
    <recommendedName>
        <fullName evidence="7 8">tRNA (guanine(26)-N(2))-dimethyltransferase</fullName>
        <ecNumber evidence="7 8">2.1.1.216</ecNumber>
    </recommendedName>
    <alternativeName>
        <fullName evidence="8">tRNA 2,2-dimethylguanosine-26 methyltransferase</fullName>
    </alternativeName>
    <alternativeName>
        <fullName evidence="8">tRNA(guanine-26,N(2)-N(2)) methyltransferase</fullName>
    </alternativeName>
    <alternativeName>
        <fullName evidence="8">tRNA(m(2,2)G26)dimethyltransferase</fullName>
    </alternativeName>
</protein>
<keyword evidence="5 8" id="KW-0819">tRNA processing</keyword>
<dbReference type="EMBL" id="JAIOUQ010000003">
    <property type="protein sequence ID" value="MBZ2164817.1"/>
    <property type="molecule type" value="Genomic_DNA"/>
</dbReference>
<dbReference type="Proteomes" id="UP000825933">
    <property type="component" value="Unassembled WGS sequence"/>
</dbReference>
<feature type="binding site" evidence="8">
    <location>
        <position position="113"/>
    </location>
    <ligand>
        <name>S-adenosyl-L-methionine</name>
        <dbReference type="ChEBI" id="CHEBI:59789"/>
    </ligand>
</feature>
<proteinExistence type="inferred from homology"/>
<dbReference type="RefSeq" id="WP_223790480.1">
    <property type="nucleotide sequence ID" value="NZ_JAIOUQ010000003.1"/>
</dbReference>
<evidence type="ECO:0000256" key="7">
    <source>
        <dbReference type="ARBA" id="ARBA00039099"/>
    </source>
</evidence>
<reference evidence="11" key="1">
    <citation type="journal article" date="2022" name="Microbiol. Resour. Announc.">
        <title>Draft Genome Sequence of a Methanogenic Archaeon from West Spitsbergen Permafrost.</title>
        <authorList>
            <person name="Trubitsyn V."/>
            <person name="Rivkina E."/>
            <person name="Shcherbakova V."/>
        </authorList>
    </citation>
    <scope>NUCLEOTIDE SEQUENCE [LARGE SCALE GENOMIC DNA]</scope>
    <source>
        <strain evidence="11">VT</strain>
    </source>
</reference>
<accession>A0A8T5URQ4</accession>
<evidence type="ECO:0000313" key="11">
    <source>
        <dbReference type="Proteomes" id="UP000825933"/>
    </source>
</evidence>
<feature type="binding site" evidence="8">
    <location>
        <position position="265"/>
    </location>
    <ligand>
        <name>Zn(2+)</name>
        <dbReference type="ChEBI" id="CHEBI:29105"/>
    </ligand>
</feature>
<feature type="binding site" evidence="8">
    <location>
        <position position="85"/>
    </location>
    <ligand>
        <name>S-adenosyl-L-methionine</name>
        <dbReference type="ChEBI" id="CHEBI:59789"/>
    </ligand>
</feature>
<dbReference type="Pfam" id="PF02005">
    <property type="entry name" value="TRM"/>
    <property type="match status" value="1"/>
</dbReference>
<dbReference type="PANTHER" id="PTHR10631">
    <property type="entry name" value="N 2 ,N 2 -DIMETHYLGUANOSINE TRNA METHYLTRANSFERASE"/>
    <property type="match status" value="1"/>
</dbReference>
<dbReference type="HAMAP" id="MF_00290">
    <property type="entry name" value="tRNA_dimethyltr_TRM1"/>
    <property type="match status" value="1"/>
</dbReference>
<dbReference type="GO" id="GO:0000049">
    <property type="term" value="F:tRNA binding"/>
    <property type="evidence" value="ECO:0007669"/>
    <property type="project" value="UniProtKB-UniRule"/>
</dbReference>
<evidence type="ECO:0000256" key="1">
    <source>
        <dbReference type="ARBA" id="ARBA00022555"/>
    </source>
</evidence>
<feature type="binding site" evidence="8">
    <location>
        <position position="112"/>
    </location>
    <ligand>
        <name>S-adenosyl-L-methionine</name>
        <dbReference type="ChEBI" id="CHEBI:59789"/>
    </ligand>
</feature>
<feature type="binding site" evidence="8">
    <location>
        <position position="67"/>
    </location>
    <ligand>
        <name>S-adenosyl-L-methionine</name>
        <dbReference type="ChEBI" id="CHEBI:59789"/>
    </ligand>
</feature>
<dbReference type="NCBIfam" id="TIGR00308">
    <property type="entry name" value="TRM1"/>
    <property type="match status" value="1"/>
</dbReference>
<keyword evidence="8" id="KW-0862">Zinc</keyword>
<evidence type="ECO:0000256" key="6">
    <source>
        <dbReference type="ARBA" id="ARBA00022884"/>
    </source>
</evidence>
<keyword evidence="8" id="KW-0479">Metal-binding</keyword>
<comment type="caution">
    <text evidence="10">The sequence shown here is derived from an EMBL/GenBank/DDBJ whole genome shotgun (WGS) entry which is preliminary data.</text>
</comment>
<keyword evidence="6 8" id="KW-0694">RNA-binding</keyword>
<dbReference type="Gene3D" id="3.30.56.70">
    <property type="entry name" value="N2,N2-dimethylguanosine tRNA methyltransferase, C-terminal domain"/>
    <property type="match status" value="1"/>
</dbReference>
<dbReference type="PROSITE" id="PS51626">
    <property type="entry name" value="SAM_MT_TRM1"/>
    <property type="match status" value="1"/>
</dbReference>
<dbReference type="FunFam" id="3.30.56.70:FF:000001">
    <property type="entry name" value="tRNA (guanine(26)-N(2))-dimethyltransferase"/>
    <property type="match status" value="1"/>
</dbReference>
<dbReference type="AlphaFoldDB" id="A0A8T5URQ4"/>
<sequence length="390" mass="43269">MDNKTIHEGKVTIKVPEFEKITAKAPVFYNPAMELNRDLSVVAISVYKESVDHDISVCDVFGGTGIRGIRYAKEIDGVEKAVINDLNPLAVELAKENTKLNELHQVSVCKDDANMILRKCKGKFDVIDIDPFGTPSYYVESAAASLRSGGMICITATDTSALCGTYTEPCIRKYGAIPLKTEYCHENGLRILAGFIARTFSKYKKYIEVKFSHSTEHYMRIYAVIGKGAANTDESLKSLGYIAHCKNCLNRIVFKGLSPVIPGKCPICGGIFNVGGPLWCGEMYNQDFVSSMRDTVNELVLNKENKVIKLLDTCFEESNAPVTHFEIHKVCKNLKTSAPPLIDIMNLLKKEGFFVSRTHFSPTSLKTDANITELKNIIVNLKQAQSTDQI</sequence>
<keyword evidence="2 8" id="KW-0489">Methyltransferase</keyword>
<evidence type="ECO:0000256" key="8">
    <source>
        <dbReference type="HAMAP-Rule" id="MF_00290"/>
    </source>
</evidence>
<dbReference type="InterPro" id="IPR022923">
    <property type="entry name" value="TRM1_arc_bac"/>
</dbReference>
<comment type="similarity">
    <text evidence="8 9">Belongs to the class I-like SAM-binding methyltransferase superfamily. Trm1 family.</text>
</comment>
<evidence type="ECO:0000256" key="4">
    <source>
        <dbReference type="ARBA" id="ARBA00022691"/>
    </source>
</evidence>
<name>A0A8T5URQ4_9EURY</name>
<comment type="catalytic activity">
    <reaction evidence="8">
        <text>guanosine(26) in tRNA + 2 S-adenosyl-L-methionine = N(2)-dimethylguanosine(26) in tRNA + 2 S-adenosyl-L-homocysteine + 2 H(+)</text>
        <dbReference type="Rhea" id="RHEA:43140"/>
        <dbReference type="Rhea" id="RHEA-COMP:10359"/>
        <dbReference type="Rhea" id="RHEA-COMP:10360"/>
        <dbReference type="ChEBI" id="CHEBI:15378"/>
        <dbReference type="ChEBI" id="CHEBI:57856"/>
        <dbReference type="ChEBI" id="CHEBI:59789"/>
        <dbReference type="ChEBI" id="CHEBI:74269"/>
        <dbReference type="ChEBI" id="CHEBI:74513"/>
        <dbReference type="EC" id="2.1.1.216"/>
    </reaction>
</comment>
<evidence type="ECO:0000313" key="10">
    <source>
        <dbReference type="EMBL" id="MBZ2164817.1"/>
    </source>
</evidence>
<dbReference type="CDD" id="cd02440">
    <property type="entry name" value="AdoMet_MTases"/>
    <property type="match status" value="1"/>
</dbReference>
<keyword evidence="3 8" id="KW-0808">Transferase</keyword>
<evidence type="ECO:0000256" key="5">
    <source>
        <dbReference type="ARBA" id="ARBA00022694"/>
    </source>
</evidence>
<keyword evidence="1 8" id="KW-0820">tRNA-binding</keyword>
<comment type="function">
    <text evidence="8">Dimethylates a single guanine residue at position 26 of a number of tRNAs using S-adenosyl-L-methionine as donor of the methyl groups.</text>
</comment>
<gene>
    <name evidence="8" type="primary">trm1</name>
    <name evidence="10" type="ORF">K8N75_01950</name>
</gene>
<dbReference type="GO" id="GO:0160104">
    <property type="term" value="F:tRNA (guanine(26)-N2)-dimethyltransferase activity"/>
    <property type="evidence" value="ECO:0007669"/>
    <property type="project" value="UniProtKB-UniRule"/>
</dbReference>